<evidence type="ECO:0000313" key="3">
    <source>
        <dbReference type="Proteomes" id="UP001432027"/>
    </source>
</evidence>
<evidence type="ECO:0008006" key="4">
    <source>
        <dbReference type="Google" id="ProtNLM"/>
    </source>
</evidence>
<evidence type="ECO:0000313" key="2">
    <source>
        <dbReference type="EMBL" id="GMT05398.1"/>
    </source>
</evidence>
<proteinExistence type="predicted"/>
<feature type="region of interest" description="Disordered" evidence="1">
    <location>
        <begin position="51"/>
        <end position="105"/>
    </location>
</feature>
<sequence length="302" mass="32640">LACSTSHQCREWAVNASLLFLLPNHAHSRQECPRIMKEDLREILRRRRATLTPTRAYAPTRSRVPPHRSSSLRAPSPTIRSSSTVTAPNRQSHHRTTSSSSRTSTVALPYLPVHHTPPRVSTSISLRRHRNDATSHLPRTPRTIVTISRRIVRGQRGDVCYSSSCRFLNKPARNSPLPSPFFSLNLFLLLFFSSLSSHFLKRLFDGLAVSSASPRRLPARPTSANGAVPRAPPGTTGTSGANGTSGTLGRAAGGTGTNGKQYRVRFADQIAAPANGPSSLGGQQQPLAAQPPSSFSSSLTSS</sequence>
<feature type="compositionally biased region" description="Low complexity" evidence="1">
    <location>
        <begin position="233"/>
        <end position="250"/>
    </location>
</feature>
<feature type="non-terminal residue" evidence="2">
    <location>
        <position position="1"/>
    </location>
</feature>
<organism evidence="2 3">
    <name type="scientific">Pristionchus entomophagus</name>
    <dbReference type="NCBI Taxonomy" id="358040"/>
    <lineage>
        <taxon>Eukaryota</taxon>
        <taxon>Metazoa</taxon>
        <taxon>Ecdysozoa</taxon>
        <taxon>Nematoda</taxon>
        <taxon>Chromadorea</taxon>
        <taxon>Rhabditida</taxon>
        <taxon>Rhabditina</taxon>
        <taxon>Diplogasteromorpha</taxon>
        <taxon>Diplogasteroidea</taxon>
        <taxon>Neodiplogasteridae</taxon>
        <taxon>Pristionchus</taxon>
    </lineage>
</organism>
<evidence type="ECO:0000256" key="1">
    <source>
        <dbReference type="SAM" id="MobiDB-lite"/>
    </source>
</evidence>
<feature type="compositionally biased region" description="Low complexity" evidence="1">
    <location>
        <begin position="280"/>
        <end position="302"/>
    </location>
</feature>
<name>A0AAV5UGA3_9BILA</name>
<accession>A0AAV5UGA3</accession>
<gene>
    <name evidence="2" type="ORF">PENTCL1PPCAC_27572</name>
</gene>
<feature type="compositionally biased region" description="Low complexity" evidence="1">
    <location>
        <begin position="51"/>
        <end position="61"/>
    </location>
</feature>
<protein>
    <recommendedName>
        <fullName evidence="4">Collagen</fullName>
    </recommendedName>
</protein>
<reference evidence="2" key="1">
    <citation type="submission" date="2023-10" db="EMBL/GenBank/DDBJ databases">
        <title>Genome assembly of Pristionchus species.</title>
        <authorList>
            <person name="Yoshida K."/>
            <person name="Sommer R.J."/>
        </authorList>
    </citation>
    <scope>NUCLEOTIDE SEQUENCE</scope>
    <source>
        <strain evidence="2">RS0144</strain>
    </source>
</reference>
<dbReference type="EMBL" id="BTSX01000006">
    <property type="protein sequence ID" value="GMT05398.1"/>
    <property type="molecule type" value="Genomic_DNA"/>
</dbReference>
<comment type="caution">
    <text evidence="2">The sequence shown here is derived from an EMBL/GenBank/DDBJ whole genome shotgun (WGS) entry which is preliminary data.</text>
</comment>
<feature type="non-terminal residue" evidence="2">
    <location>
        <position position="302"/>
    </location>
</feature>
<feature type="compositionally biased region" description="Polar residues" evidence="1">
    <location>
        <begin position="68"/>
        <end position="90"/>
    </location>
</feature>
<keyword evidence="3" id="KW-1185">Reference proteome</keyword>
<dbReference type="Proteomes" id="UP001432027">
    <property type="component" value="Unassembled WGS sequence"/>
</dbReference>
<dbReference type="AlphaFoldDB" id="A0AAV5UGA3"/>
<feature type="region of interest" description="Disordered" evidence="1">
    <location>
        <begin position="213"/>
        <end position="302"/>
    </location>
</feature>